<dbReference type="GO" id="GO:0016740">
    <property type="term" value="F:transferase activity"/>
    <property type="evidence" value="ECO:0007669"/>
    <property type="project" value="UniProtKB-KW"/>
</dbReference>
<dbReference type="CDD" id="cd03358">
    <property type="entry name" value="LbH_WxcM_N_like"/>
    <property type="match status" value="1"/>
</dbReference>
<protein>
    <submittedName>
        <fullName evidence="5">N-acetyltransferase</fullName>
    </submittedName>
</protein>
<keyword evidence="1" id="KW-0028">Amino-acid biosynthesis</keyword>
<accession>A0A8E7B0H8</accession>
<keyword evidence="4" id="KW-0457">Lysine biosynthesis</keyword>
<dbReference type="InterPro" id="IPR011004">
    <property type="entry name" value="Trimer_LpxA-like_sf"/>
</dbReference>
<dbReference type="SUPFAM" id="SSF51161">
    <property type="entry name" value="Trimeric LpxA-like enzymes"/>
    <property type="match status" value="1"/>
</dbReference>
<dbReference type="Gene3D" id="2.160.10.10">
    <property type="entry name" value="Hexapeptide repeat proteins"/>
    <property type="match status" value="1"/>
</dbReference>
<dbReference type="GeneID" id="65567427"/>
<reference evidence="5 6" key="1">
    <citation type="submission" date="2021-05" db="EMBL/GenBank/DDBJ databases">
        <title>A novel Methanospirillum isolate from a pyrite-forming mixed culture.</title>
        <authorList>
            <person name="Bunk B."/>
            <person name="Sproer C."/>
            <person name="Spring S."/>
            <person name="Pester M."/>
        </authorList>
    </citation>
    <scope>NUCLEOTIDE SEQUENCE [LARGE SCALE GENOMIC DNA]</scope>
    <source>
        <strain evidence="5 6">J.3.6.1-F.2.7.3</strain>
    </source>
</reference>
<evidence type="ECO:0000313" key="6">
    <source>
        <dbReference type="Proteomes" id="UP000680656"/>
    </source>
</evidence>
<evidence type="ECO:0000256" key="2">
    <source>
        <dbReference type="ARBA" id="ARBA00022679"/>
    </source>
</evidence>
<evidence type="ECO:0000256" key="1">
    <source>
        <dbReference type="ARBA" id="ARBA00022605"/>
    </source>
</evidence>
<gene>
    <name evidence="5" type="ORF">KHC33_15100</name>
</gene>
<dbReference type="EMBL" id="CP075546">
    <property type="protein sequence ID" value="QVV88629.1"/>
    <property type="molecule type" value="Genomic_DNA"/>
</dbReference>
<dbReference type="PANTHER" id="PTHR43300">
    <property type="entry name" value="ACETYLTRANSFERASE"/>
    <property type="match status" value="1"/>
</dbReference>
<evidence type="ECO:0000256" key="3">
    <source>
        <dbReference type="ARBA" id="ARBA00022915"/>
    </source>
</evidence>
<dbReference type="GO" id="GO:0019877">
    <property type="term" value="P:diaminopimelate biosynthetic process"/>
    <property type="evidence" value="ECO:0007669"/>
    <property type="project" value="UniProtKB-KW"/>
</dbReference>
<dbReference type="AlphaFoldDB" id="A0A8E7B0H8"/>
<dbReference type="KEGG" id="mrtj:KHC33_15100"/>
<dbReference type="RefSeq" id="WP_214419438.1">
    <property type="nucleotide sequence ID" value="NZ_CP075546.1"/>
</dbReference>
<dbReference type="InterPro" id="IPR018357">
    <property type="entry name" value="Hexapep_transf_CS"/>
</dbReference>
<organism evidence="5 6">
    <name type="scientific">Methanospirillum purgamenti</name>
    <dbReference type="NCBI Taxonomy" id="2834276"/>
    <lineage>
        <taxon>Archaea</taxon>
        <taxon>Methanobacteriati</taxon>
        <taxon>Methanobacteriota</taxon>
        <taxon>Stenosarchaea group</taxon>
        <taxon>Methanomicrobia</taxon>
        <taxon>Methanomicrobiales</taxon>
        <taxon>Methanospirillaceae</taxon>
        <taxon>Methanospirillum</taxon>
    </lineage>
</organism>
<proteinExistence type="predicted"/>
<evidence type="ECO:0000256" key="4">
    <source>
        <dbReference type="ARBA" id="ARBA00023154"/>
    </source>
</evidence>
<dbReference type="InterPro" id="IPR050179">
    <property type="entry name" value="Trans_hexapeptide_repeat"/>
</dbReference>
<evidence type="ECO:0000313" key="5">
    <source>
        <dbReference type="EMBL" id="QVV88629.1"/>
    </source>
</evidence>
<dbReference type="Proteomes" id="UP000680656">
    <property type="component" value="Chromosome"/>
</dbReference>
<dbReference type="InterPro" id="IPR001451">
    <property type="entry name" value="Hexapep"/>
</dbReference>
<dbReference type="PROSITE" id="PS00101">
    <property type="entry name" value="HEXAPEP_TRANSFERASES"/>
    <property type="match status" value="1"/>
</dbReference>
<dbReference type="PANTHER" id="PTHR43300:SF10">
    <property type="entry name" value="2,3,4,5-TETRAHYDROPYRIDINE-2,6-DICARBOXYLATE N-ACETYLTRANSFERASE"/>
    <property type="match status" value="1"/>
</dbReference>
<keyword evidence="2 5" id="KW-0808">Transferase</keyword>
<dbReference type="GO" id="GO:0009085">
    <property type="term" value="P:lysine biosynthetic process"/>
    <property type="evidence" value="ECO:0007669"/>
    <property type="project" value="UniProtKB-KW"/>
</dbReference>
<name>A0A8E7B0H8_9EURY</name>
<dbReference type="Pfam" id="PF00132">
    <property type="entry name" value="Hexapep"/>
    <property type="match status" value="2"/>
</dbReference>
<keyword evidence="6" id="KW-1185">Reference proteome</keyword>
<sequence length="198" mass="20967">MTQYGKNVIGNDLRIFDPVILGFPPRYHLNKESYDGCSIGSHGILRPGTTIYADVKIGDHFSSGHNVLIRENTVIGNHVSLGTNVIIEGNCSIGDYVNLQSLVYIPTNTKIGSHVFIGPNSVLTNDKYPPNGGSDLFGPILEDYVSIGANTTILPGITIGKGSLIAAGSVVTKDVPPGTLAIGSPARIRTLPEGAERK</sequence>
<keyword evidence="3" id="KW-0220">Diaminopimelate biosynthesis</keyword>